<keyword evidence="1" id="KW-0812">Transmembrane</keyword>
<dbReference type="EMBL" id="WWVF01000003">
    <property type="protein sequence ID" value="MZS87915.1"/>
    <property type="molecule type" value="Genomic_DNA"/>
</dbReference>
<dbReference type="Proteomes" id="UP000477156">
    <property type="component" value="Unassembled WGS sequence"/>
</dbReference>
<keyword evidence="1" id="KW-1133">Transmembrane helix</keyword>
<evidence type="ECO:0000313" key="2">
    <source>
        <dbReference type="EMBL" id="MZS87915.1"/>
    </source>
</evidence>
<evidence type="ECO:0000256" key="1">
    <source>
        <dbReference type="SAM" id="Phobius"/>
    </source>
</evidence>
<organism evidence="2 3">
    <name type="scientific">Blautia wexlerae</name>
    <dbReference type="NCBI Taxonomy" id="418240"/>
    <lineage>
        <taxon>Bacteria</taxon>
        <taxon>Bacillati</taxon>
        <taxon>Bacillota</taxon>
        <taxon>Clostridia</taxon>
        <taxon>Lachnospirales</taxon>
        <taxon>Lachnospiraceae</taxon>
        <taxon>Blautia</taxon>
    </lineage>
</organism>
<gene>
    <name evidence="2" type="ORF">GT712_02105</name>
</gene>
<feature type="transmembrane region" description="Helical" evidence="1">
    <location>
        <begin position="37"/>
        <end position="56"/>
    </location>
</feature>
<proteinExistence type="predicted"/>
<reference evidence="2 3" key="1">
    <citation type="journal article" date="2019" name="Nat. Med.">
        <title>A library of human gut bacterial isolates paired with longitudinal multiomics data enables mechanistic microbiome research.</title>
        <authorList>
            <person name="Poyet M."/>
            <person name="Groussin M."/>
            <person name="Gibbons S.M."/>
            <person name="Avila-Pacheco J."/>
            <person name="Jiang X."/>
            <person name="Kearney S.M."/>
            <person name="Perrotta A.R."/>
            <person name="Berdy B."/>
            <person name="Zhao S."/>
            <person name="Lieberman T.D."/>
            <person name="Swanson P.K."/>
            <person name="Smith M."/>
            <person name="Roesemann S."/>
            <person name="Alexander J.E."/>
            <person name="Rich S.A."/>
            <person name="Livny J."/>
            <person name="Vlamakis H."/>
            <person name="Clish C."/>
            <person name="Bullock K."/>
            <person name="Deik A."/>
            <person name="Scott J."/>
            <person name="Pierce K.A."/>
            <person name="Xavier R.J."/>
            <person name="Alm E.J."/>
        </authorList>
    </citation>
    <scope>NUCLEOTIDE SEQUENCE [LARGE SCALE GENOMIC DNA]</scope>
    <source>
        <strain evidence="2 3">BIOML-A12</strain>
    </source>
</reference>
<dbReference type="RefSeq" id="WP_161275890.1">
    <property type="nucleotide sequence ID" value="NZ_WWUZ01000003.1"/>
</dbReference>
<sequence>MGINIGDGNKIVNSNIAEKIENTNPNEKKRFYDKHPWICGGLVSLFVGIILLFSFWQNIITWIEGWF</sequence>
<protein>
    <submittedName>
        <fullName evidence="2">Uncharacterized protein</fullName>
    </submittedName>
</protein>
<dbReference type="AlphaFoldDB" id="A0A6L8XPL9"/>
<keyword evidence="1" id="KW-0472">Membrane</keyword>
<comment type="caution">
    <text evidence="2">The sequence shown here is derived from an EMBL/GenBank/DDBJ whole genome shotgun (WGS) entry which is preliminary data.</text>
</comment>
<evidence type="ECO:0000313" key="3">
    <source>
        <dbReference type="Proteomes" id="UP000477156"/>
    </source>
</evidence>
<name>A0A6L8XPL9_9FIRM</name>
<accession>A0A6L8XPL9</accession>